<evidence type="ECO:0000313" key="2">
    <source>
        <dbReference type="Proteomes" id="UP001412239"/>
    </source>
</evidence>
<dbReference type="EMBL" id="LN890995">
    <property type="protein sequence ID" value="CUS12341.1"/>
    <property type="molecule type" value="Genomic_DNA"/>
</dbReference>
<gene>
    <name evidence="1" type="ORF">GSTUAT00003580001</name>
</gene>
<protein>
    <submittedName>
        <fullName evidence="1">Uncharacterized protein</fullName>
    </submittedName>
</protein>
<evidence type="ECO:0000313" key="1">
    <source>
        <dbReference type="EMBL" id="CUS12341.1"/>
    </source>
</evidence>
<dbReference type="AlphaFoldDB" id="A0A292PZX6"/>
<keyword evidence="2" id="KW-1185">Reference proteome</keyword>
<name>A0A292PZX6_9PEZI</name>
<sequence length="35" mass="3778">RGFRHRILGVVKLDSPFLGSHLGVIFAGPGSPFRS</sequence>
<feature type="non-terminal residue" evidence="1">
    <location>
        <position position="35"/>
    </location>
</feature>
<accession>A0A292PZX6</accession>
<reference evidence="1" key="1">
    <citation type="submission" date="2015-10" db="EMBL/GenBank/DDBJ databases">
        <authorList>
            <person name="Regsiter A."/>
            <person name="william w."/>
        </authorList>
    </citation>
    <scope>NUCLEOTIDE SEQUENCE</scope>
    <source>
        <strain evidence="1">Montdore</strain>
    </source>
</reference>
<feature type="non-terminal residue" evidence="1">
    <location>
        <position position="1"/>
    </location>
</feature>
<organism evidence="1 2">
    <name type="scientific">Tuber aestivum</name>
    <name type="common">summer truffle</name>
    <dbReference type="NCBI Taxonomy" id="59557"/>
    <lineage>
        <taxon>Eukaryota</taxon>
        <taxon>Fungi</taxon>
        <taxon>Dikarya</taxon>
        <taxon>Ascomycota</taxon>
        <taxon>Pezizomycotina</taxon>
        <taxon>Pezizomycetes</taxon>
        <taxon>Pezizales</taxon>
        <taxon>Tuberaceae</taxon>
        <taxon>Tuber</taxon>
    </lineage>
</organism>
<proteinExistence type="predicted"/>
<dbReference type="Proteomes" id="UP001412239">
    <property type="component" value="Unassembled WGS sequence"/>
</dbReference>